<dbReference type="Proteomes" id="UP001501444">
    <property type="component" value="Unassembled WGS sequence"/>
</dbReference>
<gene>
    <name evidence="9" type="ORF">GCM10010170_037330</name>
</gene>
<keyword evidence="3" id="KW-0731">Sigma factor</keyword>
<evidence type="ECO:0000256" key="2">
    <source>
        <dbReference type="ARBA" id="ARBA00023015"/>
    </source>
</evidence>
<dbReference type="PANTHER" id="PTHR43133:SF50">
    <property type="entry name" value="ECF RNA POLYMERASE SIGMA FACTOR SIGM"/>
    <property type="match status" value="1"/>
</dbReference>
<dbReference type="InterPro" id="IPR014284">
    <property type="entry name" value="RNA_pol_sigma-70_dom"/>
</dbReference>
<dbReference type="PANTHER" id="PTHR43133">
    <property type="entry name" value="RNA POLYMERASE ECF-TYPE SIGMA FACTO"/>
    <property type="match status" value="1"/>
</dbReference>
<dbReference type="SUPFAM" id="SSF88659">
    <property type="entry name" value="Sigma3 and sigma4 domains of RNA polymerase sigma factors"/>
    <property type="match status" value="1"/>
</dbReference>
<dbReference type="Gene3D" id="1.10.10.10">
    <property type="entry name" value="Winged helix-like DNA-binding domain superfamily/Winged helix DNA-binding domain"/>
    <property type="match status" value="1"/>
</dbReference>
<comment type="caution">
    <text evidence="9">The sequence shown here is derived from an EMBL/GenBank/DDBJ whole genome shotgun (WGS) entry which is preliminary data.</text>
</comment>
<evidence type="ECO:0000259" key="8">
    <source>
        <dbReference type="Pfam" id="PF08281"/>
    </source>
</evidence>
<evidence type="ECO:0000256" key="6">
    <source>
        <dbReference type="SAM" id="MobiDB-lite"/>
    </source>
</evidence>
<proteinExistence type="inferred from homology"/>
<dbReference type="RefSeq" id="WP_344613836.1">
    <property type="nucleotide sequence ID" value="NZ_BAAARV010000027.1"/>
</dbReference>
<evidence type="ECO:0000256" key="1">
    <source>
        <dbReference type="ARBA" id="ARBA00010641"/>
    </source>
</evidence>
<evidence type="ECO:0000313" key="10">
    <source>
        <dbReference type="Proteomes" id="UP001501444"/>
    </source>
</evidence>
<dbReference type="InterPro" id="IPR007627">
    <property type="entry name" value="RNA_pol_sigma70_r2"/>
</dbReference>
<protein>
    <submittedName>
        <fullName evidence="9">SigE family RNA polymerase sigma factor</fullName>
    </submittedName>
</protein>
<accession>A0ABN3GCL4</accession>
<keyword evidence="10" id="KW-1185">Reference proteome</keyword>
<feature type="region of interest" description="Disordered" evidence="6">
    <location>
        <begin position="1"/>
        <end position="28"/>
    </location>
</feature>
<dbReference type="InterPro" id="IPR013249">
    <property type="entry name" value="RNA_pol_sigma70_r4_t2"/>
</dbReference>
<evidence type="ECO:0000259" key="7">
    <source>
        <dbReference type="Pfam" id="PF04542"/>
    </source>
</evidence>
<dbReference type="SUPFAM" id="SSF88946">
    <property type="entry name" value="Sigma2 domain of RNA polymerase sigma factors"/>
    <property type="match status" value="1"/>
</dbReference>
<dbReference type="Pfam" id="PF04542">
    <property type="entry name" value="Sigma70_r2"/>
    <property type="match status" value="1"/>
</dbReference>
<dbReference type="InterPro" id="IPR013325">
    <property type="entry name" value="RNA_pol_sigma_r2"/>
</dbReference>
<feature type="domain" description="RNA polymerase sigma factor 70 region 4 type 2" evidence="8">
    <location>
        <begin position="130"/>
        <end position="180"/>
    </location>
</feature>
<dbReference type="InterPro" id="IPR013324">
    <property type="entry name" value="RNA_pol_sigma_r3/r4-like"/>
</dbReference>
<dbReference type="Gene3D" id="1.10.1740.10">
    <property type="match status" value="1"/>
</dbReference>
<keyword evidence="4" id="KW-0238">DNA-binding</keyword>
<name>A0ABN3GCL4_9ACTN</name>
<evidence type="ECO:0000313" key="9">
    <source>
        <dbReference type="EMBL" id="GAA2348647.1"/>
    </source>
</evidence>
<keyword evidence="5" id="KW-0804">Transcription</keyword>
<dbReference type="NCBIfam" id="TIGR02983">
    <property type="entry name" value="SigE-fam_strep"/>
    <property type="match status" value="1"/>
</dbReference>
<dbReference type="InterPro" id="IPR014325">
    <property type="entry name" value="RNA_pol_sigma-E_actinobac"/>
</dbReference>
<feature type="domain" description="RNA polymerase sigma-70 region 2" evidence="7">
    <location>
        <begin position="39"/>
        <end position="105"/>
    </location>
</feature>
<dbReference type="NCBIfam" id="TIGR02937">
    <property type="entry name" value="sigma70-ECF"/>
    <property type="match status" value="1"/>
</dbReference>
<dbReference type="InterPro" id="IPR036388">
    <property type="entry name" value="WH-like_DNA-bd_sf"/>
</dbReference>
<dbReference type="CDD" id="cd06171">
    <property type="entry name" value="Sigma70_r4"/>
    <property type="match status" value="1"/>
</dbReference>
<reference evidence="9 10" key="1">
    <citation type="journal article" date="2019" name="Int. J. Syst. Evol. Microbiol.">
        <title>The Global Catalogue of Microorganisms (GCM) 10K type strain sequencing project: providing services to taxonomists for standard genome sequencing and annotation.</title>
        <authorList>
            <consortium name="The Broad Institute Genomics Platform"/>
            <consortium name="The Broad Institute Genome Sequencing Center for Infectious Disease"/>
            <person name="Wu L."/>
            <person name="Ma J."/>
        </authorList>
    </citation>
    <scope>NUCLEOTIDE SEQUENCE [LARGE SCALE GENOMIC DNA]</scope>
    <source>
        <strain evidence="9 10">JCM 3272</strain>
    </source>
</reference>
<evidence type="ECO:0000256" key="4">
    <source>
        <dbReference type="ARBA" id="ARBA00023125"/>
    </source>
</evidence>
<sequence length="199" mass="22390">MTDSATPPVSAELPREEPRPHAAGPHSGDELEREYIAYFEARLPGLRRLAVLLCGDHDRADDIVQAAATTLFVRWKQARQAENVDAYVRRVVVNTFLRERRRLWSRVLLSERLPDRAAVTGQPIDERVVVRAALRRLPPRQQAVLVLRFLCDLPVAEVAELLGCSEGTVKSQTSDGLATLRKRLGDRAVRLPGDEWRGQ</sequence>
<evidence type="ECO:0000256" key="5">
    <source>
        <dbReference type="ARBA" id="ARBA00023163"/>
    </source>
</evidence>
<dbReference type="EMBL" id="BAAARV010000027">
    <property type="protein sequence ID" value="GAA2348647.1"/>
    <property type="molecule type" value="Genomic_DNA"/>
</dbReference>
<dbReference type="Pfam" id="PF08281">
    <property type="entry name" value="Sigma70_r4_2"/>
    <property type="match status" value="1"/>
</dbReference>
<organism evidence="9 10">
    <name type="scientific">Dactylosporangium salmoneum</name>
    <dbReference type="NCBI Taxonomy" id="53361"/>
    <lineage>
        <taxon>Bacteria</taxon>
        <taxon>Bacillati</taxon>
        <taxon>Actinomycetota</taxon>
        <taxon>Actinomycetes</taxon>
        <taxon>Micromonosporales</taxon>
        <taxon>Micromonosporaceae</taxon>
        <taxon>Dactylosporangium</taxon>
    </lineage>
</organism>
<dbReference type="InterPro" id="IPR039425">
    <property type="entry name" value="RNA_pol_sigma-70-like"/>
</dbReference>
<comment type="similarity">
    <text evidence="1">Belongs to the sigma-70 factor family. ECF subfamily.</text>
</comment>
<keyword evidence="2" id="KW-0805">Transcription regulation</keyword>
<evidence type="ECO:0000256" key="3">
    <source>
        <dbReference type="ARBA" id="ARBA00023082"/>
    </source>
</evidence>